<dbReference type="PANTHER" id="PTHR47901:SF3">
    <property type="entry name" value="CASPASE-1"/>
    <property type="match status" value="1"/>
</dbReference>
<evidence type="ECO:0000313" key="5">
    <source>
        <dbReference type="Proteomes" id="UP000504632"/>
    </source>
</evidence>
<dbReference type="GO" id="GO:0006508">
    <property type="term" value="P:proteolysis"/>
    <property type="evidence" value="ECO:0007669"/>
    <property type="project" value="InterPro"/>
</dbReference>
<evidence type="ECO:0000256" key="2">
    <source>
        <dbReference type="RuleBase" id="RU003971"/>
    </source>
</evidence>
<dbReference type="GO" id="GO:0097169">
    <property type="term" value="C:AIM2 inflammasome complex"/>
    <property type="evidence" value="ECO:0007669"/>
    <property type="project" value="TreeGrafter"/>
</dbReference>
<dbReference type="GO" id="GO:0072559">
    <property type="term" value="C:NLRP3 inflammasome complex"/>
    <property type="evidence" value="ECO:0007669"/>
    <property type="project" value="TreeGrafter"/>
</dbReference>
<evidence type="ECO:0000259" key="3">
    <source>
        <dbReference type="PROSITE" id="PS50207"/>
    </source>
</evidence>
<dbReference type="PANTHER" id="PTHR47901">
    <property type="entry name" value="CASPASE RECRUITMENT DOMAIN-CONTAINING PROTEIN 18"/>
    <property type="match status" value="1"/>
</dbReference>
<dbReference type="PRINTS" id="PR00376">
    <property type="entry name" value="IL1BCENZYME"/>
</dbReference>
<organism evidence="5 6">
    <name type="scientific">Chanos chanos</name>
    <name type="common">Milkfish</name>
    <name type="synonym">Mugil chanos</name>
    <dbReference type="NCBI Taxonomy" id="29144"/>
    <lineage>
        <taxon>Eukaryota</taxon>
        <taxon>Metazoa</taxon>
        <taxon>Chordata</taxon>
        <taxon>Craniata</taxon>
        <taxon>Vertebrata</taxon>
        <taxon>Euteleostomi</taxon>
        <taxon>Actinopterygii</taxon>
        <taxon>Neopterygii</taxon>
        <taxon>Teleostei</taxon>
        <taxon>Ostariophysi</taxon>
        <taxon>Gonorynchiformes</taxon>
        <taxon>Chanidae</taxon>
        <taxon>Chanos</taxon>
    </lineage>
</organism>
<evidence type="ECO:0000313" key="6">
    <source>
        <dbReference type="RefSeq" id="XP_030635105.1"/>
    </source>
</evidence>
<dbReference type="Gene3D" id="3.40.50.1460">
    <property type="match status" value="1"/>
</dbReference>
<dbReference type="Proteomes" id="UP000504632">
    <property type="component" value="Chromosome 7"/>
</dbReference>
<dbReference type="RefSeq" id="XP_030635105.1">
    <property type="nucleotide sequence ID" value="XM_030779245.1"/>
</dbReference>
<dbReference type="PROSITE" id="PS01121">
    <property type="entry name" value="CASPASE_HIS"/>
    <property type="match status" value="1"/>
</dbReference>
<dbReference type="OrthoDB" id="6097640at2759"/>
<dbReference type="GO" id="GO:0050727">
    <property type="term" value="P:regulation of inflammatory response"/>
    <property type="evidence" value="ECO:0007669"/>
    <property type="project" value="TreeGrafter"/>
</dbReference>
<dbReference type="InterPro" id="IPR002138">
    <property type="entry name" value="Pept_C14_p10"/>
</dbReference>
<dbReference type="InterPro" id="IPR015917">
    <property type="entry name" value="Pept_C14A"/>
</dbReference>
<dbReference type="AlphaFoldDB" id="A0A6J2VQ64"/>
<dbReference type="Pfam" id="PF00656">
    <property type="entry name" value="Peptidase_C14"/>
    <property type="match status" value="1"/>
</dbReference>
<evidence type="ECO:0000259" key="4">
    <source>
        <dbReference type="PROSITE" id="PS50208"/>
    </source>
</evidence>
<dbReference type="InterPro" id="IPR029030">
    <property type="entry name" value="Caspase-like_dom_sf"/>
</dbReference>
<dbReference type="InterPro" id="IPR002398">
    <property type="entry name" value="Pept_C14"/>
</dbReference>
<evidence type="ECO:0000256" key="1">
    <source>
        <dbReference type="ARBA" id="ARBA00010134"/>
    </source>
</evidence>
<proteinExistence type="inferred from homology"/>
<dbReference type="GO" id="GO:0004197">
    <property type="term" value="F:cysteine-type endopeptidase activity"/>
    <property type="evidence" value="ECO:0007669"/>
    <property type="project" value="InterPro"/>
</dbReference>
<reference evidence="6" key="1">
    <citation type="submission" date="2025-08" db="UniProtKB">
        <authorList>
            <consortium name="RefSeq"/>
        </authorList>
    </citation>
    <scope>IDENTIFICATION</scope>
</reference>
<feature type="domain" description="Caspase family p10" evidence="3">
    <location>
        <begin position="347"/>
        <end position="431"/>
    </location>
</feature>
<dbReference type="SUPFAM" id="SSF52129">
    <property type="entry name" value="Caspase-like"/>
    <property type="match status" value="1"/>
</dbReference>
<dbReference type="GeneID" id="115816283"/>
<feature type="domain" description="Caspase family p20" evidence="4">
    <location>
        <begin position="203"/>
        <end position="334"/>
    </location>
</feature>
<dbReference type="InterPro" id="IPR001309">
    <property type="entry name" value="Pept_C14_p20"/>
</dbReference>
<dbReference type="SMART" id="SM00115">
    <property type="entry name" value="CASc"/>
    <property type="match status" value="1"/>
</dbReference>
<dbReference type="InterPro" id="IPR011600">
    <property type="entry name" value="Pept_C14_caspase"/>
</dbReference>
<accession>A0A6J2VQ64</accession>
<dbReference type="CDD" id="cd00032">
    <property type="entry name" value="CASc"/>
    <property type="match status" value="1"/>
</dbReference>
<gene>
    <name evidence="6" type="primary">LOC115816283</name>
</gene>
<keyword evidence="5" id="KW-1185">Reference proteome</keyword>
<dbReference type="PROSITE" id="PS50207">
    <property type="entry name" value="CASPASE_P10"/>
    <property type="match status" value="1"/>
</dbReference>
<name>A0A6J2VQ64_CHACN</name>
<dbReference type="PROSITE" id="PS50208">
    <property type="entry name" value="CASPASE_P20"/>
    <property type="match status" value="1"/>
</dbReference>
<dbReference type="GO" id="GO:0072557">
    <property type="term" value="C:IPAF inflammasome complex"/>
    <property type="evidence" value="ECO:0007669"/>
    <property type="project" value="TreeGrafter"/>
</dbReference>
<comment type="similarity">
    <text evidence="1 2">Belongs to the peptidase C14A family.</text>
</comment>
<protein>
    <submittedName>
        <fullName evidence="6">Caspase-1-like</fullName>
    </submittedName>
</protein>
<dbReference type="InParanoid" id="A0A6J2VQ64"/>
<sequence length="433" mass="49807">MSEDVSDQYLVDAAPTAFLHRGIYLLPCGHHVTADYLRAWCQYLLEQGQSRFTCPRFSKSRNKTCGAVLPYQSICQRARLTAEQQTKFEEILGALAAATLCDYKHCPGCHSNVERANPNNLCVHCTVCSAKRAKPFYFCWQCVREWKGPLYNASKCENEGCRPRQQESSSPSRLVLCKPEYKRQMLRNEQDDIYPSLDKSPSRKRLALLINNINFKHLEVRMGAEKDEENMARLLKDLGYDVVLLRNLTAKGMDTAIADFSKREEHVQSDSCFVVIMSHGGPTGICGVSYRKQNDNEKDMFCTNKIFDHLNTPNCPGLRDKPKIILIQSCRGHEEGSVDVHDSVPDNTRKEHREKDFCCLRSCTPNTVSYRHPRRGSAFFQEVVEIFYNHAHKNDIEELFRKVLKKFKETHPDQMPCKERTTLSKKFYLFPGL</sequence>
<dbReference type="InterPro" id="IPR016129">
    <property type="entry name" value="Caspase_his_AS"/>
</dbReference>